<evidence type="ECO:0000259" key="11">
    <source>
        <dbReference type="PROSITE" id="PS50157"/>
    </source>
</evidence>
<comment type="caution">
    <text evidence="12">The sequence shown here is derived from an EMBL/GenBank/DDBJ whole genome shotgun (WGS) entry which is preliminary data.</text>
</comment>
<feature type="region of interest" description="Disordered" evidence="10">
    <location>
        <begin position="534"/>
        <end position="576"/>
    </location>
</feature>
<sequence length="770" mass="87501">MLSNQNSNLQVRQRQHRRQNSTPLAFEPVKVSSLPKIHKNHGHRRGMSLDQRRRQTPPQDRMTNHVSLGYLSAPQHILRETQQQRLVCPGQQYIQFNNNDDSCLSSPVVTPHRLSLDSNYINNYGENIPHSQLFPYHAPVNWAMEVDHTNLHKSSDFKLISSDPVAPTPTYLEFTSSLGERMEKPIPGDFERNSIGRRISDGIIDRVSQFENLALQVPHRPLTPSSYNTSNCFPPTPIDTPHVSMIKQEPTNIRFMDNYDTSMEETIKPSYKQRASGIFDDMRNEIELNSRLCLPDSSPMKEQISFDSTSLPMDNFMNLSNLHVELPDNVNKICSEPLFSPDSTDISSVLSGYQSSHEENQCIIITDPFSNDSNLNNTPQQYPEMLNKTSLSFSSPRRKSTHRRFDSTSTINLEDSILETGITTDEIASYISGPEPGDGAKWLCLYPNCRKRFGRKENIKSHVQTHLGDRQFQCPCCKKCFVRQHDLKRHAKIHSGIKPYPCQCGNSFARHDALTRHRQRGMCIGAFEGTVKKAAKRGRPRKNRPNDEQRLNKSSQTQRKNKEISASSSISGCSESGDFTPRSYCHENSNIKPCVEFDYQRAPLMTNISSYQDMQSQLLSNDPLFSSNTEAHCSTSFASSQNSNARSTSEITPVPDASRPKNEAHTNLYKSSPQIYESPSSPESLSNYFDMEPSQNGSEIHVNISSNSNLCAREEDLFLDLFPMTSQDSGMRNPRQDHNFLMGKFVDSLEQARRNEELISNPPEVFYDAR</sequence>
<keyword evidence="4 9" id="KW-0863">Zinc-finger</keyword>
<evidence type="ECO:0000256" key="3">
    <source>
        <dbReference type="ARBA" id="ARBA00022737"/>
    </source>
</evidence>
<dbReference type="EMBL" id="JNVN01000855">
    <property type="protein sequence ID" value="KHJ34470.1"/>
    <property type="molecule type" value="Genomic_DNA"/>
</dbReference>
<dbReference type="SMR" id="A0A0B1PAT9"/>
<evidence type="ECO:0000256" key="6">
    <source>
        <dbReference type="ARBA" id="ARBA00023015"/>
    </source>
</evidence>
<feature type="compositionally biased region" description="Low complexity" evidence="10">
    <location>
        <begin position="564"/>
        <end position="576"/>
    </location>
</feature>
<feature type="region of interest" description="Disordered" evidence="10">
    <location>
        <begin position="1"/>
        <end position="60"/>
    </location>
</feature>
<dbReference type="STRING" id="52586.A0A0B1PAT9"/>
<dbReference type="GO" id="GO:0008270">
    <property type="term" value="F:zinc ion binding"/>
    <property type="evidence" value="ECO:0007669"/>
    <property type="project" value="UniProtKB-KW"/>
</dbReference>
<proteinExistence type="predicted"/>
<dbReference type="InterPro" id="IPR036236">
    <property type="entry name" value="Znf_C2H2_sf"/>
</dbReference>
<evidence type="ECO:0000256" key="7">
    <source>
        <dbReference type="ARBA" id="ARBA00023163"/>
    </source>
</evidence>
<dbReference type="Gene3D" id="3.30.160.60">
    <property type="entry name" value="Classic Zinc Finger"/>
    <property type="match status" value="3"/>
</dbReference>
<feature type="domain" description="C2H2-type" evidence="11">
    <location>
        <begin position="442"/>
        <end position="471"/>
    </location>
</feature>
<dbReference type="OMA" id="MLMMSKF"/>
<dbReference type="PROSITE" id="PS50157">
    <property type="entry name" value="ZINC_FINGER_C2H2_2"/>
    <property type="match status" value="2"/>
</dbReference>
<evidence type="ECO:0000256" key="2">
    <source>
        <dbReference type="ARBA" id="ARBA00022723"/>
    </source>
</evidence>
<organism evidence="12 13">
    <name type="scientific">Uncinula necator</name>
    <name type="common">Grape powdery mildew</name>
    <dbReference type="NCBI Taxonomy" id="52586"/>
    <lineage>
        <taxon>Eukaryota</taxon>
        <taxon>Fungi</taxon>
        <taxon>Dikarya</taxon>
        <taxon>Ascomycota</taxon>
        <taxon>Pezizomycotina</taxon>
        <taxon>Leotiomycetes</taxon>
        <taxon>Erysiphales</taxon>
        <taxon>Erysiphaceae</taxon>
        <taxon>Erysiphe</taxon>
    </lineage>
</organism>
<feature type="compositionally biased region" description="Polar residues" evidence="10">
    <location>
        <begin position="668"/>
        <end position="691"/>
    </location>
</feature>
<feature type="compositionally biased region" description="Polar residues" evidence="10">
    <location>
        <begin position="636"/>
        <end position="651"/>
    </location>
</feature>
<evidence type="ECO:0000256" key="5">
    <source>
        <dbReference type="ARBA" id="ARBA00022833"/>
    </source>
</evidence>
<keyword evidence="8" id="KW-0539">Nucleus</keyword>
<evidence type="ECO:0000256" key="8">
    <source>
        <dbReference type="ARBA" id="ARBA00023242"/>
    </source>
</evidence>
<keyword evidence="2" id="KW-0479">Metal-binding</keyword>
<evidence type="ECO:0000313" key="13">
    <source>
        <dbReference type="Proteomes" id="UP000030854"/>
    </source>
</evidence>
<name>A0A0B1PAT9_UNCNE</name>
<feature type="compositionally biased region" description="Polar residues" evidence="10">
    <location>
        <begin position="1"/>
        <end position="12"/>
    </location>
</feature>
<evidence type="ECO:0000256" key="10">
    <source>
        <dbReference type="SAM" id="MobiDB-lite"/>
    </source>
</evidence>
<evidence type="ECO:0000256" key="1">
    <source>
        <dbReference type="ARBA" id="ARBA00004123"/>
    </source>
</evidence>
<evidence type="ECO:0000256" key="4">
    <source>
        <dbReference type="ARBA" id="ARBA00022771"/>
    </source>
</evidence>
<accession>A0A0B1PAT9</accession>
<dbReference type="InterPro" id="IPR013087">
    <property type="entry name" value="Znf_C2H2_type"/>
</dbReference>
<feature type="compositionally biased region" description="Basic residues" evidence="10">
    <location>
        <begin position="534"/>
        <end position="543"/>
    </location>
</feature>
<dbReference type="PANTHER" id="PTHR47772">
    <property type="entry name" value="ZINC FINGER PROTEIN 200"/>
    <property type="match status" value="1"/>
</dbReference>
<keyword evidence="3" id="KW-0677">Repeat</keyword>
<keyword evidence="5" id="KW-0862">Zinc</keyword>
<keyword evidence="6" id="KW-0805">Transcription regulation</keyword>
<feature type="compositionally biased region" description="Basic residues" evidence="10">
    <location>
        <begin position="36"/>
        <end position="46"/>
    </location>
</feature>
<dbReference type="SMART" id="SM00355">
    <property type="entry name" value="ZnF_C2H2"/>
    <property type="match status" value="2"/>
</dbReference>
<dbReference type="Proteomes" id="UP000030854">
    <property type="component" value="Unassembled WGS sequence"/>
</dbReference>
<dbReference type="FunFam" id="3.30.160.60:FF:000504">
    <property type="entry name" value="C2H2 transcription factor swi5"/>
    <property type="match status" value="1"/>
</dbReference>
<feature type="domain" description="C2H2-type" evidence="11">
    <location>
        <begin position="472"/>
        <end position="499"/>
    </location>
</feature>
<keyword evidence="13" id="KW-1185">Reference proteome</keyword>
<protein>
    <submittedName>
        <fullName evidence="12">Putative c2h2 transcription factor swi5</fullName>
    </submittedName>
</protein>
<dbReference type="HOGENOM" id="CLU_013390_1_0_1"/>
<reference evidence="12 13" key="1">
    <citation type="journal article" date="2014" name="BMC Genomics">
        <title>Adaptive genomic structural variation in the grape powdery mildew pathogen, Erysiphe necator.</title>
        <authorList>
            <person name="Jones L."/>
            <person name="Riaz S."/>
            <person name="Morales-Cruz A."/>
            <person name="Amrine K.C."/>
            <person name="McGuire B."/>
            <person name="Gubler W.D."/>
            <person name="Walker M.A."/>
            <person name="Cantu D."/>
        </authorList>
    </citation>
    <scope>NUCLEOTIDE SEQUENCE [LARGE SCALE GENOMIC DNA]</scope>
    <source>
        <strain evidence="13">c</strain>
    </source>
</reference>
<dbReference type="InterPro" id="IPR050636">
    <property type="entry name" value="C2H2-ZF_domain-containing"/>
</dbReference>
<evidence type="ECO:0000313" key="12">
    <source>
        <dbReference type="EMBL" id="KHJ34470.1"/>
    </source>
</evidence>
<dbReference type="PANTHER" id="PTHR47772:SF11">
    <property type="entry name" value="C2H2-TYPE DOMAIN-CONTAINING PROTEIN"/>
    <property type="match status" value="1"/>
</dbReference>
<dbReference type="GO" id="GO:0005634">
    <property type="term" value="C:nucleus"/>
    <property type="evidence" value="ECO:0007669"/>
    <property type="project" value="UniProtKB-SubCell"/>
</dbReference>
<dbReference type="SUPFAM" id="SSF57667">
    <property type="entry name" value="beta-beta-alpha zinc fingers"/>
    <property type="match status" value="2"/>
</dbReference>
<evidence type="ECO:0000256" key="9">
    <source>
        <dbReference type="PROSITE-ProRule" id="PRU00042"/>
    </source>
</evidence>
<feature type="region of interest" description="Disordered" evidence="10">
    <location>
        <begin position="636"/>
        <end position="691"/>
    </location>
</feature>
<dbReference type="PROSITE" id="PS00028">
    <property type="entry name" value="ZINC_FINGER_C2H2_1"/>
    <property type="match status" value="2"/>
</dbReference>
<dbReference type="OrthoDB" id="3437960at2759"/>
<dbReference type="AlphaFoldDB" id="A0A0B1PAT9"/>
<keyword evidence="7" id="KW-0804">Transcription</keyword>
<comment type="subcellular location">
    <subcellularLocation>
        <location evidence="1">Nucleus</location>
    </subcellularLocation>
</comment>
<gene>
    <name evidence="12" type="ORF">EV44_g6127</name>
</gene>